<organism evidence="1">
    <name type="scientific">Medicago truncatula</name>
    <name type="common">Barrel medic</name>
    <name type="synonym">Medicago tribuloides</name>
    <dbReference type="NCBI Taxonomy" id="3880"/>
    <lineage>
        <taxon>Eukaryota</taxon>
        <taxon>Viridiplantae</taxon>
        <taxon>Streptophyta</taxon>
        <taxon>Embryophyta</taxon>
        <taxon>Tracheophyta</taxon>
        <taxon>Spermatophyta</taxon>
        <taxon>Magnoliopsida</taxon>
        <taxon>eudicotyledons</taxon>
        <taxon>Gunneridae</taxon>
        <taxon>Pentapetalae</taxon>
        <taxon>rosids</taxon>
        <taxon>fabids</taxon>
        <taxon>Fabales</taxon>
        <taxon>Fabaceae</taxon>
        <taxon>Papilionoideae</taxon>
        <taxon>50 kb inversion clade</taxon>
        <taxon>NPAAA clade</taxon>
        <taxon>Hologalegina</taxon>
        <taxon>IRL clade</taxon>
        <taxon>Trifolieae</taxon>
        <taxon>Medicago</taxon>
    </lineage>
</organism>
<evidence type="ECO:0000313" key="1">
    <source>
        <dbReference type="EMBL" id="AFK42379.1"/>
    </source>
</evidence>
<reference evidence="1" key="1">
    <citation type="submission" date="2012-05" db="EMBL/GenBank/DDBJ databases">
        <authorList>
            <person name="Krishnakumar V."/>
            <person name="Cheung F."/>
            <person name="Xiao Y."/>
            <person name="Chan A."/>
            <person name="Moskal W.A."/>
            <person name="Town C.D."/>
        </authorList>
    </citation>
    <scope>NUCLEOTIDE SEQUENCE</scope>
</reference>
<dbReference type="EMBL" id="BT142585">
    <property type="protein sequence ID" value="AFK42379.1"/>
    <property type="molecule type" value="mRNA"/>
</dbReference>
<name>I3SQ37_MEDTR</name>
<dbReference type="AlphaFoldDB" id="I3SQ37"/>
<sequence length="100" mass="11024">MASRRLRFTSTMSSCFVVDSVSIPGNAVAIFRNRAFILKPALALASINITFSSRDFASPSSVETCLFSTRSVLFPTRTTITSLPLSLRTSSIHFDVFRKV</sequence>
<proteinExistence type="evidence at transcript level"/>
<accession>I3SQ37</accession>
<protein>
    <submittedName>
        <fullName evidence="1">Uncharacterized protein</fullName>
    </submittedName>
</protein>